<dbReference type="SUPFAM" id="SSF52540">
    <property type="entry name" value="P-loop containing nucleoside triphosphate hydrolases"/>
    <property type="match status" value="1"/>
</dbReference>
<dbReference type="InterPro" id="IPR005895">
    <property type="entry name" value="ABC_transptr_haem_export_CcmA"/>
</dbReference>
<keyword evidence="2" id="KW-0813">Transport</keyword>
<dbReference type="GO" id="GO:0016887">
    <property type="term" value="F:ATP hydrolysis activity"/>
    <property type="evidence" value="ECO:0007669"/>
    <property type="project" value="InterPro"/>
</dbReference>
<evidence type="ECO:0000313" key="8">
    <source>
        <dbReference type="Proteomes" id="UP001198200"/>
    </source>
</evidence>
<evidence type="ECO:0000256" key="4">
    <source>
        <dbReference type="ARBA" id="ARBA00022748"/>
    </source>
</evidence>
<name>A0AAE3JDA7_9FIRM</name>
<dbReference type="PROSITE" id="PS00211">
    <property type="entry name" value="ABC_TRANSPORTER_1"/>
    <property type="match status" value="1"/>
</dbReference>
<dbReference type="PROSITE" id="PS50893">
    <property type="entry name" value="ABC_TRANSPORTER_2"/>
    <property type="match status" value="1"/>
</dbReference>
<keyword evidence="4" id="KW-0201">Cytochrome c-type biogenesis</keyword>
<dbReference type="InterPro" id="IPR003593">
    <property type="entry name" value="AAA+_ATPase"/>
</dbReference>
<keyword evidence="3" id="KW-0547">Nucleotide-binding</keyword>
<dbReference type="Proteomes" id="UP001198200">
    <property type="component" value="Unassembled WGS sequence"/>
</dbReference>
<dbReference type="SMART" id="SM00382">
    <property type="entry name" value="AAA"/>
    <property type="match status" value="1"/>
</dbReference>
<reference evidence="7 8" key="1">
    <citation type="submission" date="2021-10" db="EMBL/GenBank/DDBJ databases">
        <title>Anaerobic single-cell dispensing facilitates the cultivation of human gut bacteria.</title>
        <authorList>
            <person name="Afrizal A."/>
        </authorList>
    </citation>
    <scope>NUCLEOTIDE SEQUENCE [LARGE SCALE GENOMIC DNA]</scope>
    <source>
        <strain evidence="7 8">CLA-AA-H224</strain>
    </source>
</reference>
<accession>A0AAE3JDA7</accession>
<comment type="similarity">
    <text evidence="1">Belongs to the ABC transporter superfamily.</text>
</comment>
<dbReference type="PANTHER" id="PTHR43335">
    <property type="entry name" value="ABC TRANSPORTER, ATP-BINDING PROTEIN"/>
    <property type="match status" value="1"/>
</dbReference>
<evidence type="ECO:0000256" key="3">
    <source>
        <dbReference type="ARBA" id="ARBA00022741"/>
    </source>
</evidence>
<keyword evidence="5 7" id="KW-0067">ATP-binding</keyword>
<evidence type="ECO:0000256" key="1">
    <source>
        <dbReference type="ARBA" id="ARBA00005417"/>
    </source>
</evidence>
<dbReference type="AlphaFoldDB" id="A0AAE3JDA7"/>
<dbReference type="InterPro" id="IPR003439">
    <property type="entry name" value="ABC_transporter-like_ATP-bd"/>
</dbReference>
<dbReference type="InterPro" id="IPR017871">
    <property type="entry name" value="ABC_transporter-like_CS"/>
</dbReference>
<dbReference type="GO" id="GO:0005524">
    <property type="term" value="F:ATP binding"/>
    <property type="evidence" value="ECO:0007669"/>
    <property type="project" value="UniProtKB-KW"/>
</dbReference>
<protein>
    <submittedName>
        <fullName evidence="7">Heme ABC exporter ATP-binding protein CcmA</fullName>
    </submittedName>
</protein>
<dbReference type="RefSeq" id="WP_308732294.1">
    <property type="nucleotide sequence ID" value="NZ_JAJEQN010000043.1"/>
</dbReference>
<dbReference type="Gene3D" id="3.40.50.300">
    <property type="entry name" value="P-loop containing nucleotide triphosphate hydrolases"/>
    <property type="match status" value="1"/>
</dbReference>
<evidence type="ECO:0000313" key="7">
    <source>
        <dbReference type="EMBL" id="MCC2222654.1"/>
    </source>
</evidence>
<keyword evidence="8" id="KW-1185">Reference proteome</keyword>
<evidence type="ECO:0000256" key="2">
    <source>
        <dbReference type="ARBA" id="ARBA00022448"/>
    </source>
</evidence>
<dbReference type="GO" id="GO:0022857">
    <property type="term" value="F:transmembrane transporter activity"/>
    <property type="evidence" value="ECO:0007669"/>
    <property type="project" value="InterPro"/>
</dbReference>
<evidence type="ECO:0000259" key="6">
    <source>
        <dbReference type="PROSITE" id="PS50893"/>
    </source>
</evidence>
<sequence length="210" mass="23555">MIQEVKLENITKQIGTTTILENICLTMKCGQIYGITGENGSGKTMLMRVIAGLVNPSSGQLLFDGKNRVDADPNIGIMIENASLYPELSGRENLRLLASIRKRATNEEIDQAIRRVGLEPEDKRTFRKYSLGMKQRLMLAQAIMEQPEVLLLDEPTNAIDRKGVELVHQIMSEEAQRGAIVLLASHVDYDIRSLCSRVFLIEKGRLQMEV</sequence>
<dbReference type="EMBL" id="JAJEQN010000043">
    <property type="protein sequence ID" value="MCC2222654.1"/>
    <property type="molecule type" value="Genomic_DNA"/>
</dbReference>
<organism evidence="7 8">
    <name type="scientific">Anthropogastromicrobium aceti</name>
    <dbReference type="NCBI Taxonomy" id="2981768"/>
    <lineage>
        <taxon>Bacteria</taxon>
        <taxon>Bacillati</taxon>
        <taxon>Bacillota</taxon>
        <taxon>Clostridia</taxon>
        <taxon>Lachnospirales</taxon>
        <taxon>Lachnospiraceae</taxon>
        <taxon>Anthropogastromicrobium</taxon>
    </lineage>
</organism>
<dbReference type="GO" id="GO:0017004">
    <property type="term" value="P:cytochrome complex assembly"/>
    <property type="evidence" value="ECO:0007669"/>
    <property type="project" value="UniProtKB-KW"/>
</dbReference>
<dbReference type="Pfam" id="PF00005">
    <property type="entry name" value="ABC_tran"/>
    <property type="match status" value="1"/>
</dbReference>
<dbReference type="CDD" id="cd03230">
    <property type="entry name" value="ABC_DR_subfamily_A"/>
    <property type="match status" value="1"/>
</dbReference>
<gene>
    <name evidence="7" type="primary">ccmA</name>
    <name evidence="7" type="ORF">LKD48_13655</name>
</gene>
<dbReference type="NCBIfam" id="TIGR01189">
    <property type="entry name" value="ccmA"/>
    <property type="match status" value="1"/>
</dbReference>
<dbReference type="InterPro" id="IPR027417">
    <property type="entry name" value="P-loop_NTPase"/>
</dbReference>
<comment type="caution">
    <text evidence="7">The sequence shown here is derived from an EMBL/GenBank/DDBJ whole genome shotgun (WGS) entry which is preliminary data.</text>
</comment>
<dbReference type="PANTHER" id="PTHR43335:SF4">
    <property type="entry name" value="ABC TRANSPORTER, ATP-BINDING PROTEIN"/>
    <property type="match status" value="1"/>
</dbReference>
<evidence type="ECO:0000256" key="5">
    <source>
        <dbReference type="ARBA" id="ARBA00022840"/>
    </source>
</evidence>
<feature type="domain" description="ABC transporter" evidence="6">
    <location>
        <begin position="5"/>
        <end position="210"/>
    </location>
</feature>
<proteinExistence type="inferred from homology"/>